<evidence type="ECO:0000256" key="1">
    <source>
        <dbReference type="SAM" id="Phobius"/>
    </source>
</evidence>
<evidence type="ECO:0000313" key="4">
    <source>
        <dbReference type="Proteomes" id="UP000019760"/>
    </source>
</evidence>
<accession>A0A023D2U9</accession>
<sequence length="227" mass="25309">MLTTILRSVIRQARRHPLYVGLNVFGLALGIGVFLTLALLVRFEYSYNASLPDVDRLVRVDEYFTLPGNAPRESPGVTFRAVPFLREDFPEIEDASRVEAETLQVERNGSFTAFDAYLTDPSLFRLFGVTMLHGSPSDALSRPDGLVLSQKAAQTLFGTTEVLGRTVEINRNGTRSAHVVTGVLAARADPDFFSRIEIFVPLPAEDMRPFLTRSLIFRNYLPTARIS</sequence>
<dbReference type="OrthoDB" id="9770036at2"/>
<feature type="transmembrane region" description="Helical" evidence="1">
    <location>
        <begin position="20"/>
        <end position="41"/>
    </location>
</feature>
<gene>
    <name evidence="3" type="ORF">Amme_021_014</name>
</gene>
<proteinExistence type="predicted"/>
<dbReference type="Proteomes" id="UP000019760">
    <property type="component" value="Unassembled WGS sequence"/>
</dbReference>
<dbReference type="Pfam" id="PF12704">
    <property type="entry name" value="MacB_PCD"/>
    <property type="match status" value="1"/>
</dbReference>
<protein>
    <recommendedName>
        <fullName evidence="2">MacB-like periplasmic core domain-containing protein</fullName>
    </recommendedName>
</protein>
<keyword evidence="1" id="KW-0472">Membrane</keyword>
<keyword evidence="1" id="KW-0812">Transmembrane</keyword>
<evidence type="ECO:0000313" key="3">
    <source>
        <dbReference type="EMBL" id="GAJ28399.1"/>
    </source>
</evidence>
<comment type="caution">
    <text evidence="3">The sequence shown here is derived from an EMBL/GenBank/DDBJ whole genome shotgun (WGS) entry which is preliminary data.</text>
</comment>
<name>A0A023D2U9_ACIMT</name>
<organism evidence="3 4">
    <name type="scientific">Acidomonas methanolica NBRC 104435</name>
    <dbReference type="NCBI Taxonomy" id="1231351"/>
    <lineage>
        <taxon>Bacteria</taxon>
        <taxon>Pseudomonadati</taxon>
        <taxon>Pseudomonadota</taxon>
        <taxon>Alphaproteobacteria</taxon>
        <taxon>Acetobacterales</taxon>
        <taxon>Acetobacteraceae</taxon>
        <taxon>Acidomonas</taxon>
    </lineage>
</organism>
<reference evidence="3 4" key="2">
    <citation type="journal article" date="2014" name="FEMS Microbiol. Lett.">
        <title>Draft genomic DNA sequence of the facultatively methylotrophic bacterium Acidomonas methanolica type strain MB58.</title>
        <authorList>
            <person name="Higashiura N."/>
            <person name="Hadano H."/>
            <person name="Hirakawa H."/>
            <person name="Matsutani M."/>
            <person name="Takabe S."/>
            <person name="Matsushita K."/>
            <person name="Azuma Y."/>
        </authorList>
    </citation>
    <scope>NUCLEOTIDE SEQUENCE [LARGE SCALE GENOMIC DNA]</scope>
    <source>
        <strain evidence="3 4">MB58</strain>
    </source>
</reference>
<feature type="domain" description="MacB-like periplasmic core" evidence="2">
    <location>
        <begin position="21"/>
        <end position="203"/>
    </location>
</feature>
<dbReference type="EMBL" id="BAND01000021">
    <property type="protein sequence ID" value="GAJ28399.1"/>
    <property type="molecule type" value="Genomic_DNA"/>
</dbReference>
<dbReference type="AlphaFoldDB" id="A0A023D2U9"/>
<dbReference type="InterPro" id="IPR025857">
    <property type="entry name" value="MacB_PCD"/>
</dbReference>
<evidence type="ECO:0000259" key="2">
    <source>
        <dbReference type="Pfam" id="PF12704"/>
    </source>
</evidence>
<keyword evidence="1" id="KW-1133">Transmembrane helix</keyword>
<dbReference type="RefSeq" id="WP_042056926.1">
    <property type="nucleotide sequence ID" value="NZ_BAND01000021.1"/>
</dbReference>
<reference evidence="4" key="1">
    <citation type="journal article" date="2014" name="FEMS Microbiol. Lett.">
        <title>Draft Genomic DNA Sequence of the Facultatively Methylotrophic Bacterium Acidomonas methanolica type strain MB58.</title>
        <authorList>
            <person name="Higashiura N."/>
            <person name="Hadano H."/>
            <person name="Hirakawa H."/>
            <person name="Matsutani M."/>
            <person name="Takabe S."/>
            <person name="Matsushita K."/>
            <person name="Azuma Y."/>
        </authorList>
    </citation>
    <scope>NUCLEOTIDE SEQUENCE [LARGE SCALE GENOMIC DNA]</scope>
    <source>
        <strain evidence="4">MB58</strain>
    </source>
</reference>
<keyword evidence="4" id="KW-1185">Reference proteome</keyword>